<evidence type="ECO:0000313" key="5">
    <source>
        <dbReference type="EMBL" id="BBE30294.1"/>
    </source>
</evidence>
<dbReference type="Gene3D" id="1.10.3930.10">
    <property type="entry name" value="Arginine deiminase"/>
    <property type="match status" value="1"/>
</dbReference>
<evidence type="ECO:0000256" key="1">
    <source>
        <dbReference type="ARBA" id="ARBA00010206"/>
    </source>
</evidence>
<dbReference type="KEGG" id="ocy:OSSY52_04350"/>
<evidence type="ECO:0000256" key="3">
    <source>
        <dbReference type="HAMAP-Rule" id="MF_00242"/>
    </source>
</evidence>
<dbReference type="GO" id="GO:0019546">
    <property type="term" value="P:L-arginine deiminase pathway"/>
    <property type="evidence" value="ECO:0007669"/>
    <property type="project" value="UniProtKB-UniRule"/>
</dbReference>
<feature type="active site" description="Amidino-cysteine intermediate" evidence="3 4">
    <location>
        <position position="395"/>
    </location>
</feature>
<dbReference type="InterPro" id="IPR003876">
    <property type="entry name" value="Arg_deiminase"/>
</dbReference>
<accession>A0A7G1G543</accession>
<comment type="catalytic activity">
    <reaction evidence="3">
        <text>L-arginine + H2O = L-citrulline + NH4(+)</text>
        <dbReference type="Rhea" id="RHEA:19597"/>
        <dbReference type="ChEBI" id="CHEBI:15377"/>
        <dbReference type="ChEBI" id="CHEBI:28938"/>
        <dbReference type="ChEBI" id="CHEBI:32682"/>
        <dbReference type="ChEBI" id="CHEBI:57743"/>
        <dbReference type="EC" id="3.5.3.6"/>
    </reaction>
</comment>
<dbReference type="KEGG" id="ocy:OSSY52_18210"/>
<name>A0A7G1G543_9BACT</name>
<dbReference type="FunCoup" id="A0A7G1G543">
    <property type="interactions" value="15"/>
</dbReference>
<dbReference type="RefSeq" id="WP_190614380.1">
    <property type="nucleotide sequence ID" value="NZ_AP018712.1"/>
</dbReference>
<comment type="subcellular location">
    <subcellularLocation>
        <location evidence="3">Cytoplasm</location>
    </subcellularLocation>
</comment>
<proteinExistence type="inferred from homology"/>
<dbReference type="PIRSF" id="PIRSF006356">
    <property type="entry name" value="Arg_deiminase"/>
    <property type="match status" value="1"/>
</dbReference>
<dbReference type="HAMAP" id="MF_00242">
    <property type="entry name" value="Arg_deiminase"/>
    <property type="match status" value="1"/>
</dbReference>
<dbReference type="UniPathway" id="UPA00254">
    <property type="reaction ID" value="UER00364"/>
</dbReference>
<sequence>MKINVYSEIGKLRRVLLHRPGKELENLAPRYLADLLFDDIPYLKKAQEEHDAFANLLRENGVEVKYVTDLFVEAMDSQNNKLDFVKEFLDLSEINNQYIREALIEMLTSMSTREMVDKLIAGVRTNELKLKQDIFSVKVRKAKLGIPFFLNPMPNLYFQRDPAATIGKGITINKMRTPARRREAMLMEYVINNHPEYKGTPKYYEKDCPYALEGGDVLVLNKKTLAVGISQRTDPEALEALANNIFHKYGDSFESILGFLIPESRAYMHLDTVFTMLDYDKFVVHPKLEGIIKIFVLRKEDKGYSVSEESGELSEILKRHLELEKATVIRCGDSDEIAAEREQWNDGSNALAIAPGKIIVYDRNYVTNRLFKEAGIEILEIPSSELSRGRGGPRCMSMPLFREE</sequence>
<dbReference type="EC" id="3.5.3.6" evidence="3"/>
<evidence type="ECO:0000313" key="7">
    <source>
        <dbReference type="Proteomes" id="UP000516361"/>
    </source>
</evidence>
<keyword evidence="3" id="KW-0056">Arginine metabolism</keyword>
<dbReference type="AlphaFoldDB" id="A0A7G1G543"/>
<dbReference type="NCBIfam" id="NF002381">
    <property type="entry name" value="PRK01388.1"/>
    <property type="match status" value="1"/>
</dbReference>
<dbReference type="EMBL" id="AP018712">
    <property type="protein sequence ID" value="BBE30294.1"/>
    <property type="molecule type" value="Genomic_DNA"/>
</dbReference>
<dbReference type="Proteomes" id="UP000516361">
    <property type="component" value="Chromosome"/>
</dbReference>
<keyword evidence="7" id="KW-1185">Reference proteome</keyword>
<evidence type="ECO:0000256" key="2">
    <source>
        <dbReference type="ARBA" id="ARBA00022801"/>
    </source>
</evidence>
<dbReference type="EMBL" id="AP018712">
    <property type="protein sequence ID" value="BBE31680.1"/>
    <property type="molecule type" value="Genomic_DNA"/>
</dbReference>
<evidence type="ECO:0000313" key="6">
    <source>
        <dbReference type="EMBL" id="BBE31680.1"/>
    </source>
</evidence>
<protein>
    <recommendedName>
        <fullName evidence="3">Arginine deiminase</fullName>
        <shortName evidence="3">ADI</shortName>
        <ecNumber evidence="3">3.5.3.6</ecNumber>
    </recommendedName>
    <alternativeName>
        <fullName evidence="3">Arginine dihydrolase</fullName>
        <shortName evidence="3">AD</shortName>
    </alternativeName>
</protein>
<dbReference type="PANTHER" id="PTHR47271">
    <property type="entry name" value="ARGININE DEIMINASE"/>
    <property type="match status" value="1"/>
</dbReference>
<gene>
    <name evidence="6" type="primary">arcA2_2</name>
    <name evidence="3" type="synonym">arcA</name>
    <name evidence="5" type="synonym">arcA2_1</name>
    <name evidence="5" type="ORF">OSSY52_04350</name>
    <name evidence="6" type="ORF">OSSY52_18210</name>
</gene>
<dbReference type="PANTHER" id="PTHR47271:SF2">
    <property type="entry name" value="ARGININE DEIMINASE"/>
    <property type="match status" value="1"/>
</dbReference>
<comment type="pathway">
    <text evidence="3">Amino-acid degradation; L-arginine degradation via ADI pathway; carbamoyl phosphate from L-arginine: step 1/2.</text>
</comment>
<dbReference type="Pfam" id="PF02274">
    <property type="entry name" value="ADI"/>
    <property type="match status" value="1"/>
</dbReference>
<comment type="similarity">
    <text evidence="1 3">Belongs to the arginine deiminase family.</text>
</comment>
<dbReference type="InParanoid" id="A0A7G1G543"/>
<dbReference type="NCBIfam" id="TIGR01078">
    <property type="entry name" value="arcA"/>
    <property type="match status" value="1"/>
</dbReference>
<evidence type="ECO:0000256" key="4">
    <source>
        <dbReference type="PIRSR" id="PIRSR006356-1"/>
    </source>
</evidence>
<dbReference type="SUPFAM" id="SSF55909">
    <property type="entry name" value="Pentein"/>
    <property type="match status" value="1"/>
</dbReference>
<dbReference type="Gene3D" id="3.75.10.10">
    <property type="entry name" value="L-arginine/glycine Amidinotransferase, Chain A"/>
    <property type="match status" value="1"/>
</dbReference>
<dbReference type="PRINTS" id="PR01466">
    <property type="entry name" value="ARGDEIMINASE"/>
</dbReference>
<organism evidence="6 7">
    <name type="scientific">Tepiditoga spiralis</name>
    <dbReference type="NCBI Taxonomy" id="2108365"/>
    <lineage>
        <taxon>Bacteria</taxon>
        <taxon>Thermotogati</taxon>
        <taxon>Thermotogota</taxon>
        <taxon>Thermotogae</taxon>
        <taxon>Petrotogales</taxon>
        <taxon>Petrotogaceae</taxon>
        <taxon>Tepiditoga</taxon>
    </lineage>
</organism>
<dbReference type="GO" id="GO:0005737">
    <property type="term" value="C:cytoplasm"/>
    <property type="evidence" value="ECO:0007669"/>
    <property type="project" value="UniProtKB-SubCell"/>
</dbReference>
<dbReference type="GO" id="GO:0016990">
    <property type="term" value="F:arginine deiminase activity"/>
    <property type="evidence" value="ECO:0007669"/>
    <property type="project" value="UniProtKB-UniRule"/>
</dbReference>
<reference evidence="6 7" key="1">
    <citation type="submission" date="2018-06" db="EMBL/GenBank/DDBJ databases">
        <title>Genome sequencing of Oceanotoga sp. sy52.</title>
        <authorList>
            <person name="Mori K."/>
        </authorList>
    </citation>
    <scope>NUCLEOTIDE SEQUENCE [LARGE SCALE GENOMIC DNA]</scope>
    <source>
        <strain evidence="6">Sy52</strain>
        <strain evidence="7">sy52</strain>
    </source>
</reference>
<keyword evidence="2 3" id="KW-0378">Hydrolase</keyword>
<keyword evidence="3" id="KW-0963">Cytoplasm</keyword>